<feature type="transmembrane region" description="Helical" evidence="11">
    <location>
        <begin position="329"/>
        <end position="349"/>
    </location>
</feature>
<proteinExistence type="predicted"/>
<evidence type="ECO:0000256" key="7">
    <source>
        <dbReference type="ARBA" id="ARBA00023173"/>
    </source>
</evidence>
<comment type="caution">
    <text evidence="13">The sequence shown here is derived from an EMBL/GenBank/DDBJ whole genome shotgun (WGS) entry which is preliminary data.</text>
</comment>
<dbReference type="Gene3D" id="3.10.580.10">
    <property type="entry name" value="CBS-domain"/>
    <property type="match status" value="1"/>
</dbReference>
<keyword evidence="3 11" id="KW-0812">Transmembrane</keyword>
<feature type="transmembrane region" description="Helical" evidence="11">
    <location>
        <begin position="212"/>
        <end position="232"/>
    </location>
</feature>
<keyword evidence="2" id="KW-0813">Transport</keyword>
<dbReference type="InterPro" id="IPR014743">
    <property type="entry name" value="Cl-channel_core"/>
</dbReference>
<feature type="transmembrane region" description="Helical" evidence="11">
    <location>
        <begin position="388"/>
        <end position="412"/>
    </location>
</feature>
<feature type="transmembrane region" description="Helical" evidence="11">
    <location>
        <begin position="253"/>
        <end position="276"/>
    </location>
</feature>
<dbReference type="Proteomes" id="UP000197090">
    <property type="component" value="Unassembled WGS sequence"/>
</dbReference>
<dbReference type="PANTHER" id="PTHR43427:SF6">
    <property type="entry name" value="CHLORIDE CHANNEL PROTEIN CLC-E"/>
    <property type="match status" value="1"/>
</dbReference>
<feature type="transmembrane region" description="Helical" evidence="11">
    <location>
        <begin position="355"/>
        <end position="376"/>
    </location>
</feature>
<evidence type="ECO:0000313" key="14">
    <source>
        <dbReference type="Proteomes" id="UP000197090"/>
    </source>
</evidence>
<protein>
    <submittedName>
        <fullName evidence="13">Chloride channel protein</fullName>
    </submittedName>
</protein>
<dbReference type="InterPro" id="IPR001807">
    <property type="entry name" value="ClC"/>
</dbReference>
<keyword evidence="4 11" id="KW-1133">Transmembrane helix</keyword>
<evidence type="ECO:0000256" key="10">
    <source>
        <dbReference type="PROSITE-ProRule" id="PRU00703"/>
    </source>
</evidence>
<keyword evidence="9" id="KW-0407">Ion channel</keyword>
<evidence type="ECO:0000313" key="13">
    <source>
        <dbReference type="EMBL" id="OWQ69622.1"/>
    </source>
</evidence>
<dbReference type="GO" id="GO:0034707">
    <property type="term" value="C:chloride channel complex"/>
    <property type="evidence" value="ECO:0007669"/>
    <property type="project" value="UniProtKB-KW"/>
</dbReference>
<evidence type="ECO:0000256" key="9">
    <source>
        <dbReference type="ARBA" id="ARBA00023303"/>
    </source>
</evidence>
<comment type="subcellular location">
    <subcellularLocation>
        <location evidence="1">Membrane</location>
        <topology evidence="1">Multi-pass membrane protein</topology>
    </subcellularLocation>
</comment>
<evidence type="ECO:0000259" key="12">
    <source>
        <dbReference type="PROSITE" id="PS51371"/>
    </source>
</evidence>
<dbReference type="SUPFAM" id="SSF54631">
    <property type="entry name" value="CBS-domain pair"/>
    <property type="match status" value="1"/>
</dbReference>
<evidence type="ECO:0000256" key="1">
    <source>
        <dbReference type="ARBA" id="ARBA00004141"/>
    </source>
</evidence>
<evidence type="ECO:0000256" key="5">
    <source>
        <dbReference type="ARBA" id="ARBA00023065"/>
    </source>
</evidence>
<dbReference type="Gene3D" id="1.10.3080.10">
    <property type="entry name" value="Clc chloride channel"/>
    <property type="match status" value="1"/>
</dbReference>
<dbReference type="Pfam" id="PF00654">
    <property type="entry name" value="Voltage_CLC"/>
    <property type="match status" value="1"/>
</dbReference>
<dbReference type="GO" id="GO:0005254">
    <property type="term" value="F:chloride channel activity"/>
    <property type="evidence" value="ECO:0007669"/>
    <property type="project" value="UniProtKB-KW"/>
</dbReference>
<accession>A0A246HYU4</accession>
<evidence type="ECO:0000256" key="8">
    <source>
        <dbReference type="ARBA" id="ARBA00023214"/>
    </source>
</evidence>
<dbReference type="PRINTS" id="PR00762">
    <property type="entry name" value="CLCHANNEL"/>
</dbReference>
<keyword evidence="8" id="KW-0868">Chloride</keyword>
<gene>
    <name evidence="13" type="ORF">CEE63_20155</name>
</gene>
<organism evidence="13 14">
    <name type="scientific">Stenotrophomonas maltophilia</name>
    <name type="common">Pseudomonas maltophilia</name>
    <name type="synonym">Xanthomonas maltophilia</name>
    <dbReference type="NCBI Taxonomy" id="40324"/>
    <lineage>
        <taxon>Bacteria</taxon>
        <taxon>Pseudomonadati</taxon>
        <taxon>Pseudomonadota</taxon>
        <taxon>Gammaproteobacteria</taxon>
        <taxon>Lysobacterales</taxon>
        <taxon>Lysobacteraceae</taxon>
        <taxon>Stenotrophomonas</taxon>
        <taxon>Stenotrophomonas maltophilia group</taxon>
    </lineage>
</organism>
<evidence type="ECO:0000256" key="4">
    <source>
        <dbReference type="ARBA" id="ARBA00022989"/>
    </source>
</evidence>
<feature type="domain" description="CBS" evidence="12">
    <location>
        <begin position="534"/>
        <end position="590"/>
    </location>
</feature>
<evidence type="ECO:0000256" key="2">
    <source>
        <dbReference type="ARBA" id="ARBA00022448"/>
    </source>
</evidence>
<keyword evidence="7" id="KW-0869">Chloride channel</keyword>
<dbReference type="InterPro" id="IPR050368">
    <property type="entry name" value="ClC-type_chloride_channel"/>
</dbReference>
<dbReference type="InterPro" id="IPR046342">
    <property type="entry name" value="CBS_dom_sf"/>
</dbReference>
<feature type="transmembrane region" description="Helical" evidence="11">
    <location>
        <begin position="418"/>
        <end position="439"/>
    </location>
</feature>
<keyword evidence="6 11" id="KW-0472">Membrane</keyword>
<dbReference type="AlphaFoldDB" id="A0A246HYU4"/>
<dbReference type="SUPFAM" id="SSF81340">
    <property type="entry name" value="Clc chloride channel"/>
    <property type="match status" value="1"/>
</dbReference>
<feature type="transmembrane region" description="Helical" evidence="11">
    <location>
        <begin position="181"/>
        <end position="206"/>
    </location>
</feature>
<dbReference type="EMBL" id="NIVX01000114">
    <property type="protein sequence ID" value="OWQ69622.1"/>
    <property type="molecule type" value="Genomic_DNA"/>
</dbReference>
<keyword evidence="10" id="KW-0129">CBS domain</keyword>
<dbReference type="CDD" id="cd00400">
    <property type="entry name" value="Voltage_gated_ClC"/>
    <property type="match status" value="1"/>
</dbReference>
<evidence type="ECO:0000256" key="3">
    <source>
        <dbReference type="ARBA" id="ARBA00022692"/>
    </source>
</evidence>
<feature type="transmembrane region" description="Helical" evidence="11">
    <location>
        <begin position="40"/>
        <end position="67"/>
    </location>
</feature>
<sequence length="604" mass="63200">MTVAITVAAYHAATMSLPVSPSRLHSAFQGLRLRLRGSDLWFIALALLVGLLAGYLTLLQSGIARWLQGTLYGLDEGMRLSSLPSMTWTALLVLPLGGLLVGLVSLAATRLKRPLLDAVEANALHGGRMSMRDNLIVLTQTLLSNGCGASVGLEASYTQMGAGTGSQLGRVMRLRRNDVRILVGAGAAGAIAAAFGAPLAGAFYAFEIVIGAYTPAALAPVAVAALAGAFVADQAGIEAYLLPAASTIDVRAADYAIYGLLGCCCAMVGIVIMRLIASIEGTVKRSPLPAWGRPVVGGLLLIPLAMASPQVLSSGHGALHLDLTTHLPLIWIGGLLTLKCLASGISLGFGFRGGLFFASLFMGTLVGALFAGLLGMATGVPVVDATSAALAGMAALAAAVVGAPMTMAMLVLEGTHDFLLTSVVMSAVLVSSTLVRQWFGYSFSTWRMHLRGETIRSARDVGWVHNLNAGRMMRKGVSTAPADLDAAAFRQRFPLGSGSRVILIDSEGHYAGIVQIPRVYGDGVKPETAIGELAENRDISLSPSADVVSVMQRFDQTQADELAVVGADGQVLGVVSEAFVRKRYAEELDKRQRELMGERVDDTD</sequence>
<name>A0A246HYU4_STEMA</name>
<feature type="transmembrane region" description="Helical" evidence="11">
    <location>
        <begin position="87"/>
        <end position="108"/>
    </location>
</feature>
<evidence type="ECO:0000256" key="11">
    <source>
        <dbReference type="SAM" id="Phobius"/>
    </source>
</evidence>
<dbReference type="InterPro" id="IPR000644">
    <property type="entry name" value="CBS_dom"/>
</dbReference>
<reference evidence="13 14" key="1">
    <citation type="submission" date="2017-06" db="EMBL/GenBank/DDBJ databases">
        <authorList>
            <person name="Kim H.J."/>
            <person name="Triplett B.A."/>
        </authorList>
    </citation>
    <scope>NUCLEOTIDE SEQUENCE [LARGE SCALE GENOMIC DNA]</scope>
    <source>
        <strain evidence="13 14">594</strain>
    </source>
</reference>
<dbReference type="PANTHER" id="PTHR43427">
    <property type="entry name" value="CHLORIDE CHANNEL PROTEIN CLC-E"/>
    <property type="match status" value="1"/>
</dbReference>
<dbReference type="PROSITE" id="PS51371">
    <property type="entry name" value="CBS"/>
    <property type="match status" value="1"/>
</dbReference>
<keyword evidence="5" id="KW-0406">Ion transport</keyword>
<evidence type="ECO:0000256" key="6">
    <source>
        <dbReference type="ARBA" id="ARBA00023136"/>
    </source>
</evidence>